<proteinExistence type="predicted"/>
<accession>A0AAV6YVX1</accession>
<gene>
    <name evidence="1" type="ORF">GDO81_021448</name>
</gene>
<sequence>MCYIRVQPGGRRQEAHGRHHTNWGTDRPRRLPSEQQTLSAMGCPNPNTAMQYYYIKYASVFLQYFQTPPCSSRVFRRLRVPVSSVPRRLQATNSPPRTSMFLPTWVLYQLLPACLP</sequence>
<name>A0AAV6YVX1_ENGPU</name>
<reference evidence="1" key="1">
    <citation type="thesis" date="2020" institute="ProQuest LLC" country="789 East Eisenhower Parkway, Ann Arbor, MI, USA">
        <title>Comparative Genomics and Chromosome Evolution.</title>
        <authorList>
            <person name="Mudd A.B."/>
        </authorList>
    </citation>
    <scope>NUCLEOTIDE SEQUENCE</scope>
    <source>
        <strain evidence="1">237g6f4</strain>
        <tissue evidence="1">Blood</tissue>
    </source>
</reference>
<dbReference type="EMBL" id="WNYA01016429">
    <property type="protein sequence ID" value="KAG8539100.1"/>
    <property type="molecule type" value="Genomic_DNA"/>
</dbReference>
<keyword evidence="2" id="KW-1185">Reference proteome</keyword>
<protein>
    <submittedName>
        <fullName evidence="1">Uncharacterized protein</fullName>
    </submittedName>
</protein>
<evidence type="ECO:0000313" key="2">
    <source>
        <dbReference type="Proteomes" id="UP000824782"/>
    </source>
</evidence>
<organism evidence="1 2">
    <name type="scientific">Engystomops pustulosus</name>
    <name type="common">Tungara frog</name>
    <name type="synonym">Physalaemus pustulosus</name>
    <dbReference type="NCBI Taxonomy" id="76066"/>
    <lineage>
        <taxon>Eukaryota</taxon>
        <taxon>Metazoa</taxon>
        <taxon>Chordata</taxon>
        <taxon>Craniata</taxon>
        <taxon>Vertebrata</taxon>
        <taxon>Euteleostomi</taxon>
        <taxon>Amphibia</taxon>
        <taxon>Batrachia</taxon>
        <taxon>Anura</taxon>
        <taxon>Neobatrachia</taxon>
        <taxon>Hyloidea</taxon>
        <taxon>Leptodactylidae</taxon>
        <taxon>Leiuperinae</taxon>
        <taxon>Engystomops</taxon>
    </lineage>
</organism>
<comment type="caution">
    <text evidence="1">The sequence shown here is derived from an EMBL/GenBank/DDBJ whole genome shotgun (WGS) entry which is preliminary data.</text>
</comment>
<dbReference type="AlphaFoldDB" id="A0AAV6YVX1"/>
<dbReference type="Proteomes" id="UP000824782">
    <property type="component" value="Unassembled WGS sequence"/>
</dbReference>
<evidence type="ECO:0000313" key="1">
    <source>
        <dbReference type="EMBL" id="KAG8539100.1"/>
    </source>
</evidence>